<proteinExistence type="predicted"/>
<accession>A0ABT0GKC8</accession>
<reference evidence="2" key="1">
    <citation type="submission" date="2022-04" db="EMBL/GenBank/DDBJ databases">
        <title>Lysobacter sp. CAU 1642 isolated from sea sand.</title>
        <authorList>
            <person name="Kim W."/>
        </authorList>
    </citation>
    <scope>NUCLEOTIDE SEQUENCE</scope>
    <source>
        <strain evidence="2">CAU 1642</strain>
    </source>
</reference>
<feature type="transmembrane region" description="Helical" evidence="1">
    <location>
        <begin position="45"/>
        <end position="74"/>
    </location>
</feature>
<keyword evidence="1" id="KW-0472">Membrane</keyword>
<feature type="transmembrane region" description="Helical" evidence="1">
    <location>
        <begin position="12"/>
        <end position="33"/>
    </location>
</feature>
<comment type="caution">
    <text evidence="2">The sequence shown here is derived from an EMBL/GenBank/DDBJ whole genome shotgun (WGS) entry which is preliminary data.</text>
</comment>
<dbReference type="Proteomes" id="UP001431449">
    <property type="component" value="Unassembled WGS sequence"/>
</dbReference>
<gene>
    <name evidence="2" type="ORF">M0G41_15050</name>
</gene>
<evidence type="ECO:0000313" key="2">
    <source>
        <dbReference type="EMBL" id="MCK7594985.1"/>
    </source>
</evidence>
<keyword evidence="1" id="KW-1133">Transmembrane helix</keyword>
<evidence type="ECO:0008006" key="4">
    <source>
        <dbReference type="Google" id="ProtNLM"/>
    </source>
</evidence>
<keyword evidence="3" id="KW-1185">Reference proteome</keyword>
<dbReference type="RefSeq" id="WP_248210705.1">
    <property type="nucleotide sequence ID" value="NZ_JALNMH010000013.1"/>
</dbReference>
<keyword evidence="1" id="KW-0812">Transmembrane</keyword>
<sequence length="145" mass="15647">MSESERPGRQLSLVLAWLFGGGTLGYVMALGLAPGSDAALVASVLMLPMAIFLGWLLMFGVAFLWAPFVLLGWLRRGGPKADRAEEAARGEQRLRRLGRAFTLTAPLCTALAGWVSGAFWLYLLVGIVLGQLMARSQALRSVEPE</sequence>
<organism evidence="2 3">
    <name type="scientific">Pseudomarimonas salicorniae</name>
    <dbReference type="NCBI Taxonomy" id="2933270"/>
    <lineage>
        <taxon>Bacteria</taxon>
        <taxon>Pseudomonadati</taxon>
        <taxon>Pseudomonadota</taxon>
        <taxon>Gammaproteobacteria</taxon>
        <taxon>Lysobacterales</taxon>
        <taxon>Lysobacteraceae</taxon>
        <taxon>Pseudomarimonas</taxon>
    </lineage>
</organism>
<protein>
    <recommendedName>
        <fullName evidence="4">Major facilitator superfamily (MFS) profile domain-containing protein</fullName>
    </recommendedName>
</protein>
<evidence type="ECO:0000313" key="3">
    <source>
        <dbReference type="Proteomes" id="UP001431449"/>
    </source>
</evidence>
<dbReference type="EMBL" id="JALNMH010000013">
    <property type="protein sequence ID" value="MCK7594985.1"/>
    <property type="molecule type" value="Genomic_DNA"/>
</dbReference>
<evidence type="ECO:0000256" key="1">
    <source>
        <dbReference type="SAM" id="Phobius"/>
    </source>
</evidence>
<name>A0ABT0GKC8_9GAMM</name>
<feature type="transmembrane region" description="Helical" evidence="1">
    <location>
        <begin position="100"/>
        <end position="123"/>
    </location>
</feature>